<protein>
    <recommendedName>
        <fullName evidence="3">DUF1688 family protein</fullName>
    </recommendedName>
</protein>
<dbReference type="InterPro" id="IPR012469">
    <property type="entry name" value="DUF1688"/>
</dbReference>
<dbReference type="RefSeq" id="WP_055120079.1">
    <property type="nucleotide sequence ID" value="NZ_CXWA01000009.1"/>
</dbReference>
<organism evidence="1 2">
    <name type="scientific">Roseibium album</name>
    <dbReference type="NCBI Taxonomy" id="311410"/>
    <lineage>
        <taxon>Bacteria</taxon>
        <taxon>Pseudomonadati</taxon>
        <taxon>Pseudomonadota</taxon>
        <taxon>Alphaproteobacteria</taxon>
        <taxon>Hyphomicrobiales</taxon>
        <taxon>Stappiaceae</taxon>
        <taxon>Roseibium</taxon>
    </lineage>
</organism>
<dbReference type="EMBL" id="CXWC01000015">
    <property type="protein sequence ID" value="CTQ78431.1"/>
    <property type="molecule type" value="Genomic_DNA"/>
</dbReference>
<name>A0A0M7AV95_9HYPH</name>
<dbReference type="PANTHER" id="PTHR31687:SF3">
    <property type="entry name" value="PROTEIN URG3"/>
    <property type="match status" value="1"/>
</dbReference>
<accession>A0A0M7AV95</accession>
<dbReference type="Pfam" id="PF07958">
    <property type="entry name" value="DUF1688"/>
    <property type="match status" value="1"/>
</dbReference>
<evidence type="ECO:0008006" key="3">
    <source>
        <dbReference type="Google" id="ProtNLM"/>
    </source>
</evidence>
<dbReference type="GeneID" id="97672873"/>
<keyword evidence="2" id="KW-1185">Reference proteome</keyword>
<dbReference type="PANTHER" id="PTHR31687">
    <property type="match status" value="1"/>
</dbReference>
<evidence type="ECO:0000313" key="1">
    <source>
        <dbReference type="EMBL" id="CTQ78431.1"/>
    </source>
</evidence>
<dbReference type="STRING" id="311410.LA5095_05054"/>
<proteinExistence type="predicted"/>
<dbReference type="OrthoDB" id="9779699at2"/>
<reference evidence="2" key="1">
    <citation type="submission" date="2015-07" db="EMBL/GenBank/DDBJ databases">
        <authorList>
            <person name="Rodrigo-Torres Lidia"/>
            <person name="Arahal R.David."/>
        </authorList>
    </citation>
    <scope>NUCLEOTIDE SEQUENCE [LARGE SCALE GENOMIC DNA]</scope>
    <source>
        <strain evidence="2">CECT 5096</strain>
    </source>
</reference>
<gene>
    <name evidence="1" type="ORF">LA5096_05629</name>
</gene>
<evidence type="ECO:0000313" key="2">
    <source>
        <dbReference type="Proteomes" id="UP000049983"/>
    </source>
</evidence>
<sequence length="413" mass="45218">METSNSTLDLFRPEEVRRRSQDLLGVAGSSGLQHVDVDLSGLSDILVMLLETTRENYPDFHIPPYGVWRDFEAGDIDRWSALANARAFESAEELLAAAADLAILGAYMKTLHPSGWTYEDQMTETRVSGNQASALATFHMFAAGSFSSEMTDPYRVDADTLIRMEKDELAFGLQWDLQDDVDLLEAMQKHLKRLGEALALRPDLFSKGDDTRPGLLAVELAKESGEAVSANVILDKLLEALAPVWVGGAETGDITLGDSFRHSGTGSAETDTVIPFHMAAQEMVYALVEPFAWAGFEVSELELLTAPADDVHASVFLKAGVLKIRDGPEAPTEDGVRDRMVEIRAITIALTDKLADLLRRELDVPAEQLPLTCILEGGTSRLGTRFLREGFGESEKLGRYLNPGAVFWLPFGA</sequence>
<dbReference type="Proteomes" id="UP000049983">
    <property type="component" value="Unassembled WGS sequence"/>
</dbReference>
<dbReference type="AlphaFoldDB" id="A0A0M7AV95"/>